<comment type="subcellular location">
    <subcellularLocation>
        <location evidence="1">Membrane</location>
    </subcellularLocation>
</comment>
<dbReference type="Proteomes" id="UP001304461">
    <property type="component" value="Unassembled WGS sequence"/>
</dbReference>
<evidence type="ECO:0000256" key="2">
    <source>
        <dbReference type="ARBA" id="ARBA00022692"/>
    </source>
</evidence>
<dbReference type="Gene3D" id="1.20.120.550">
    <property type="entry name" value="Membrane associated eicosanoid/glutathione metabolism-like domain"/>
    <property type="match status" value="1"/>
</dbReference>
<comment type="caution">
    <text evidence="6">The sequence shown here is derived from an EMBL/GenBank/DDBJ whole genome shotgun (WGS) entry which is preliminary data.</text>
</comment>
<evidence type="ECO:0000256" key="4">
    <source>
        <dbReference type="ARBA" id="ARBA00023136"/>
    </source>
</evidence>
<keyword evidence="2 5" id="KW-0812">Transmembrane</keyword>
<name>A0ABU5RWT9_9CYAN</name>
<dbReference type="SUPFAM" id="SSF161084">
    <property type="entry name" value="MAPEG domain-like"/>
    <property type="match status" value="1"/>
</dbReference>
<dbReference type="PANTHER" id="PTHR35371">
    <property type="entry name" value="INNER MEMBRANE PROTEIN"/>
    <property type="match status" value="1"/>
</dbReference>
<evidence type="ECO:0000256" key="1">
    <source>
        <dbReference type="ARBA" id="ARBA00004370"/>
    </source>
</evidence>
<evidence type="ECO:0000313" key="6">
    <source>
        <dbReference type="EMBL" id="MEA5392242.1"/>
    </source>
</evidence>
<evidence type="ECO:0000313" key="7">
    <source>
        <dbReference type="Proteomes" id="UP001304461"/>
    </source>
</evidence>
<feature type="transmembrane region" description="Helical" evidence="5">
    <location>
        <begin position="30"/>
        <end position="48"/>
    </location>
</feature>
<dbReference type="InterPro" id="IPR023352">
    <property type="entry name" value="MAPEG-like_dom_sf"/>
</dbReference>
<sequence length="162" mass="16932">MATSLLPPLLAASIALPVLPAAAGGPFAWSLVLSGAVVVLSLIPLGAARSQADFQPSDLAAPRAMFERLPAWGKRANWAHQNSFEAFTLHAPACLLCLVVAAGALAASPWLALVAWLHPLLRVGYLAAYVANIPQVRSLCWAGGILCTALLYSEGLRAVLRS</sequence>
<evidence type="ECO:0000256" key="5">
    <source>
        <dbReference type="SAM" id="Phobius"/>
    </source>
</evidence>
<organism evidence="6 7">
    <name type="scientific">Cyanobium gracile UHCC 0139</name>
    <dbReference type="NCBI Taxonomy" id="3110308"/>
    <lineage>
        <taxon>Bacteria</taxon>
        <taxon>Bacillati</taxon>
        <taxon>Cyanobacteriota</taxon>
        <taxon>Cyanophyceae</taxon>
        <taxon>Synechococcales</taxon>
        <taxon>Prochlorococcaceae</taxon>
        <taxon>Cyanobium</taxon>
    </lineage>
</organism>
<proteinExistence type="predicted"/>
<keyword evidence="4 5" id="KW-0472">Membrane</keyword>
<gene>
    <name evidence="6" type="ORF">VB738_13335</name>
</gene>
<keyword evidence="3 5" id="KW-1133">Transmembrane helix</keyword>
<evidence type="ECO:0000256" key="3">
    <source>
        <dbReference type="ARBA" id="ARBA00022989"/>
    </source>
</evidence>
<reference evidence="6 7" key="1">
    <citation type="submission" date="2023-12" db="EMBL/GenBank/DDBJ databases">
        <title>Baltic Sea Cyanobacteria.</title>
        <authorList>
            <person name="Delbaje E."/>
            <person name="Fewer D.P."/>
            <person name="Shishido T.K."/>
        </authorList>
    </citation>
    <scope>NUCLEOTIDE SEQUENCE [LARGE SCALE GENOMIC DNA]</scope>
    <source>
        <strain evidence="6 7">UHCC 0139</strain>
    </source>
</reference>
<dbReference type="EMBL" id="JAYGHX010000009">
    <property type="protein sequence ID" value="MEA5392242.1"/>
    <property type="molecule type" value="Genomic_DNA"/>
</dbReference>
<dbReference type="PANTHER" id="PTHR35371:SF1">
    <property type="entry name" value="BLR7753 PROTEIN"/>
    <property type="match status" value="1"/>
</dbReference>
<feature type="transmembrane region" description="Helical" evidence="5">
    <location>
        <begin position="93"/>
        <end position="116"/>
    </location>
</feature>
<feature type="transmembrane region" description="Helical" evidence="5">
    <location>
        <begin position="136"/>
        <end position="153"/>
    </location>
</feature>
<accession>A0ABU5RWT9</accession>
<dbReference type="Pfam" id="PF01124">
    <property type="entry name" value="MAPEG"/>
    <property type="match status" value="1"/>
</dbReference>
<dbReference type="InterPro" id="IPR001129">
    <property type="entry name" value="Membr-assoc_MAPEG"/>
</dbReference>
<dbReference type="RefSeq" id="WP_323306203.1">
    <property type="nucleotide sequence ID" value="NZ_JAYGHX010000009.1"/>
</dbReference>
<protein>
    <submittedName>
        <fullName evidence="6">MAPEG family protein</fullName>
    </submittedName>
</protein>
<keyword evidence="7" id="KW-1185">Reference proteome</keyword>